<evidence type="ECO:0000256" key="3">
    <source>
        <dbReference type="SAM" id="MobiDB-lite"/>
    </source>
</evidence>
<feature type="signal peptide" evidence="4">
    <location>
        <begin position="1"/>
        <end position="18"/>
    </location>
</feature>
<evidence type="ECO:0000256" key="4">
    <source>
        <dbReference type="SAM" id="SignalP"/>
    </source>
</evidence>
<gene>
    <name evidence="6" type="ORF">IQ19_02938</name>
</gene>
<reference evidence="6 7" key="1">
    <citation type="journal article" date="2015" name="Stand. Genomic Sci.">
        <title>Genomic Encyclopedia of Bacterial and Archaeal Type Strains, Phase III: the genomes of soil and plant-associated and newly described type strains.</title>
        <authorList>
            <person name="Whitman W.B."/>
            <person name="Woyke T."/>
            <person name="Klenk H.P."/>
            <person name="Zhou Y."/>
            <person name="Lilburn T.G."/>
            <person name="Beck B.J."/>
            <person name="De Vos P."/>
            <person name="Vandamme P."/>
            <person name="Eisen J.A."/>
            <person name="Garrity G."/>
            <person name="Hugenholtz P."/>
            <person name="Kyrpides N.C."/>
        </authorList>
    </citation>
    <scope>NUCLEOTIDE SEQUENCE [LARGE SCALE GENOMIC DNA]</scope>
    <source>
        <strain evidence="6 7">CGMCC 1.10115</strain>
    </source>
</reference>
<dbReference type="CDD" id="cd10917">
    <property type="entry name" value="CE4_NodB_like_6s_7s"/>
    <property type="match status" value="1"/>
</dbReference>
<dbReference type="Pfam" id="PF01522">
    <property type="entry name" value="Polysacc_deac_1"/>
    <property type="match status" value="1"/>
</dbReference>
<dbReference type="GO" id="GO:0005975">
    <property type="term" value="P:carbohydrate metabolic process"/>
    <property type="evidence" value="ECO:0007669"/>
    <property type="project" value="InterPro"/>
</dbReference>
<dbReference type="AlphaFoldDB" id="A0A562JQS2"/>
<feature type="region of interest" description="Disordered" evidence="3">
    <location>
        <begin position="32"/>
        <end position="73"/>
    </location>
</feature>
<keyword evidence="1" id="KW-0479">Metal-binding</keyword>
<dbReference type="InterPro" id="IPR050248">
    <property type="entry name" value="Polysacc_deacetylase_ArnD"/>
</dbReference>
<dbReference type="PROSITE" id="PS51257">
    <property type="entry name" value="PROKAR_LIPOPROTEIN"/>
    <property type="match status" value="1"/>
</dbReference>
<evidence type="ECO:0000313" key="7">
    <source>
        <dbReference type="Proteomes" id="UP000318667"/>
    </source>
</evidence>
<sequence length="288" mass="32530">MKKAGVMILFSFILFLSACGTVKKEQAATVKNEQEEVEEATEASKSEQETKIQANDESNNKEGGDTETSPKETVTAVETEYQLNENNWTIEPINNANSKVVLLTIDDAPDTYALEMAKTLKKLGTPAIFFVNGHFIDTPEEAAVLKAIHDLGFSIGNHTYSHQNLKDLSEEQQYKEIVGLNDKIENIIGQRPKFFRAPFGSNTDYSKKVAQDEKMLVMNWTYGYDWEKEYQSKEALTDIMVNSPYLVEGANLLMHDRQWTREAVEDIVKGLQNKGFEMVDPAQIKTVE</sequence>
<name>A0A562JQS2_9BACI</name>
<dbReference type="GO" id="GO:0016020">
    <property type="term" value="C:membrane"/>
    <property type="evidence" value="ECO:0007669"/>
    <property type="project" value="TreeGrafter"/>
</dbReference>
<dbReference type="RefSeq" id="WP_144543058.1">
    <property type="nucleotide sequence ID" value="NZ_CBCSDC010000037.1"/>
</dbReference>
<dbReference type="Gene3D" id="3.20.20.370">
    <property type="entry name" value="Glycoside hydrolase/deacetylase"/>
    <property type="match status" value="1"/>
</dbReference>
<dbReference type="Proteomes" id="UP000318667">
    <property type="component" value="Unassembled WGS sequence"/>
</dbReference>
<dbReference type="PROSITE" id="PS51677">
    <property type="entry name" value="NODB"/>
    <property type="match status" value="1"/>
</dbReference>
<dbReference type="InterPro" id="IPR011330">
    <property type="entry name" value="Glyco_hydro/deAcase_b/a-brl"/>
</dbReference>
<protein>
    <submittedName>
        <fullName evidence="6">Peptidoglycan/xylan/chitin deacetylase (PgdA/CDA1 family)</fullName>
    </submittedName>
</protein>
<dbReference type="SUPFAM" id="SSF88713">
    <property type="entry name" value="Glycoside hydrolase/deacetylase"/>
    <property type="match status" value="1"/>
</dbReference>
<comment type="caution">
    <text evidence="6">The sequence shown here is derived from an EMBL/GenBank/DDBJ whole genome shotgun (WGS) entry which is preliminary data.</text>
</comment>
<feature type="chain" id="PRO_5039126283" evidence="4">
    <location>
        <begin position="19"/>
        <end position="288"/>
    </location>
</feature>
<dbReference type="GO" id="GO:0046872">
    <property type="term" value="F:metal ion binding"/>
    <property type="evidence" value="ECO:0007669"/>
    <property type="project" value="UniProtKB-KW"/>
</dbReference>
<evidence type="ECO:0000259" key="5">
    <source>
        <dbReference type="PROSITE" id="PS51677"/>
    </source>
</evidence>
<accession>A0A562JQS2</accession>
<organism evidence="6 7">
    <name type="scientific">Cytobacillus oceanisediminis</name>
    <dbReference type="NCBI Taxonomy" id="665099"/>
    <lineage>
        <taxon>Bacteria</taxon>
        <taxon>Bacillati</taxon>
        <taxon>Bacillota</taxon>
        <taxon>Bacilli</taxon>
        <taxon>Bacillales</taxon>
        <taxon>Bacillaceae</taxon>
        <taxon>Cytobacillus</taxon>
    </lineage>
</organism>
<feature type="compositionally biased region" description="Basic and acidic residues" evidence="3">
    <location>
        <begin position="58"/>
        <end position="70"/>
    </location>
</feature>
<evidence type="ECO:0000256" key="1">
    <source>
        <dbReference type="ARBA" id="ARBA00022723"/>
    </source>
</evidence>
<dbReference type="PANTHER" id="PTHR10587">
    <property type="entry name" value="GLYCOSYL TRANSFERASE-RELATED"/>
    <property type="match status" value="1"/>
</dbReference>
<proteinExistence type="predicted"/>
<keyword evidence="2" id="KW-0378">Hydrolase</keyword>
<dbReference type="GO" id="GO:0016810">
    <property type="term" value="F:hydrolase activity, acting on carbon-nitrogen (but not peptide) bonds"/>
    <property type="evidence" value="ECO:0007669"/>
    <property type="project" value="InterPro"/>
</dbReference>
<keyword evidence="4" id="KW-0732">Signal</keyword>
<dbReference type="InterPro" id="IPR002509">
    <property type="entry name" value="NODB_dom"/>
</dbReference>
<dbReference type="EMBL" id="VLKI01000008">
    <property type="protein sequence ID" value="TWH85519.1"/>
    <property type="molecule type" value="Genomic_DNA"/>
</dbReference>
<dbReference type="PANTHER" id="PTHR10587:SF133">
    <property type="entry name" value="CHITIN DEACETYLASE 1-RELATED"/>
    <property type="match status" value="1"/>
</dbReference>
<evidence type="ECO:0000256" key="2">
    <source>
        <dbReference type="ARBA" id="ARBA00022801"/>
    </source>
</evidence>
<feature type="domain" description="NodB homology" evidence="5">
    <location>
        <begin position="99"/>
        <end position="279"/>
    </location>
</feature>
<dbReference type="OrthoDB" id="9806342at2"/>
<dbReference type="GeneID" id="65404103"/>
<keyword evidence="7" id="KW-1185">Reference proteome</keyword>
<evidence type="ECO:0000313" key="6">
    <source>
        <dbReference type="EMBL" id="TWH85519.1"/>
    </source>
</evidence>